<dbReference type="AlphaFoldDB" id="A0A2T1KVQ2"/>
<dbReference type="EMBL" id="PXNP01000006">
    <property type="protein sequence ID" value="PSF14167.1"/>
    <property type="molecule type" value="Genomic_DNA"/>
</dbReference>
<accession>A0A2T1KVQ2</accession>
<organism evidence="1 2">
    <name type="scientific">Marinobacter fuscus</name>
    <dbReference type="NCBI Taxonomy" id="2109942"/>
    <lineage>
        <taxon>Bacteria</taxon>
        <taxon>Pseudomonadati</taxon>
        <taxon>Pseudomonadota</taxon>
        <taxon>Gammaproteobacteria</taxon>
        <taxon>Pseudomonadales</taxon>
        <taxon>Marinobacteraceae</taxon>
        <taxon>Marinobacter</taxon>
    </lineage>
</organism>
<evidence type="ECO:0008006" key="3">
    <source>
        <dbReference type="Google" id="ProtNLM"/>
    </source>
</evidence>
<dbReference type="Proteomes" id="UP000239866">
    <property type="component" value="Unassembled WGS sequence"/>
</dbReference>
<evidence type="ECO:0000313" key="1">
    <source>
        <dbReference type="EMBL" id="PSF14167.1"/>
    </source>
</evidence>
<sequence length="64" mass="7691">MLEPIEKIEQKELMVMLGKGRTALYHLRNKDETFPKPIDHQPLRWIKSHIMAWIDSHNRIRDNA</sequence>
<proteinExistence type="predicted"/>
<dbReference type="RefSeq" id="WP_106760774.1">
    <property type="nucleotide sequence ID" value="NZ_PXNP01000006.1"/>
</dbReference>
<name>A0A2T1KVQ2_9GAMM</name>
<dbReference type="OrthoDB" id="8455288at2"/>
<keyword evidence="2" id="KW-1185">Reference proteome</keyword>
<evidence type="ECO:0000313" key="2">
    <source>
        <dbReference type="Proteomes" id="UP000239866"/>
    </source>
</evidence>
<protein>
    <recommendedName>
        <fullName evidence="3">DNA-binding protein</fullName>
    </recommendedName>
</protein>
<dbReference type="Gene3D" id="1.10.238.160">
    <property type="match status" value="1"/>
</dbReference>
<gene>
    <name evidence="1" type="ORF">C7H09_00825</name>
</gene>
<reference evidence="1 2" key="1">
    <citation type="submission" date="2018-03" db="EMBL/GenBank/DDBJ databases">
        <title>Marinobacter brunus sp. nov., a marine bacterium of Gamma-proteobacteria isolated from the surface seawater of the South China Sea.</title>
        <authorList>
            <person name="Cheng H."/>
            <person name="Wu Y.-H."/>
            <person name="Xamxidin M."/>
            <person name="Xu X.-W."/>
        </authorList>
    </citation>
    <scope>NUCLEOTIDE SEQUENCE [LARGE SCALE GENOMIC DNA]</scope>
    <source>
        <strain evidence="1 2">NH169-3</strain>
    </source>
</reference>
<comment type="caution">
    <text evidence="1">The sequence shown here is derived from an EMBL/GenBank/DDBJ whole genome shotgun (WGS) entry which is preliminary data.</text>
</comment>